<dbReference type="CDD" id="cd06193">
    <property type="entry name" value="siderophore_interacting"/>
    <property type="match status" value="1"/>
</dbReference>
<dbReference type="Gene3D" id="2.40.30.10">
    <property type="entry name" value="Translation factors"/>
    <property type="match status" value="1"/>
</dbReference>
<dbReference type="InterPro" id="IPR017927">
    <property type="entry name" value="FAD-bd_FR_type"/>
</dbReference>
<proteinExistence type="inferred from homology"/>
<dbReference type="Proteomes" id="UP000473008">
    <property type="component" value="Unassembled WGS sequence"/>
</dbReference>
<dbReference type="GO" id="GO:0016491">
    <property type="term" value="F:oxidoreductase activity"/>
    <property type="evidence" value="ECO:0007669"/>
    <property type="project" value="InterPro"/>
</dbReference>
<evidence type="ECO:0000256" key="1">
    <source>
        <dbReference type="ARBA" id="ARBA00035644"/>
    </source>
</evidence>
<dbReference type="EMBL" id="JAALDL010000001">
    <property type="protein sequence ID" value="NGN96088.1"/>
    <property type="molecule type" value="Genomic_DNA"/>
</dbReference>
<organism evidence="3 4">
    <name type="scientific">Grimontia sedimenti</name>
    <dbReference type="NCBI Taxonomy" id="2711294"/>
    <lineage>
        <taxon>Bacteria</taxon>
        <taxon>Pseudomonadati</taxon>
        <taxon>Pseudomonadota</taxon>
        <taxon>Gammaproteobacteria</taxon>
        <taxon>Vibrionales</taxon>
        <taxon>Vibrionaceae</taxon>
        <taxon>Grimontia</taxon>
    </lineage>
</organism>
<dbReference type="InterPro" id="IPR039261">
    <property type="entry name" value="FNR_nucleotide-bd"/>
</dbReference>
<dbReference type="InterPro" id="IPR007037">
    <property type="entry name" value="SIP_rossman_dom"/>
</dbReference>
<keyword evidence="4" id="KW-1185">Reference proteome</keyword>
<dbReference type="InterPro" id="IPR039374">
    <property type="entry name" value="SIP_fam"/>
</dbReference>
<dbReference type="InterPro" id="IPR013113">
    <property type="entry name" value="SIP_FAD-bd"/>
</dbReference>
<dbReference type="PANTHER" id="PTHR30157">
    <property type="entry name" value="FERRIC REDUCTASE, NADPH-DEPENDENT"/>
    <property type="match status" value="1"/>
</dbReference>
<gene>
    <name evidence="3" type="ORF">G5S52_00015</name>
</gene>
<evidence type="ECO:0000259" key="2">
    <source>
        <dbReference type="PROSITE" id="PS51384"/>
    </source>
</evidence>
<comment type="caution">
    <text evidence="3">The sequence shown here is derived from an EMBL/GenBank/DDBJ whole genome shotgun (WGS) entry which is preliminary data.</text>
</comment>
<protein>
    <submittedName>
        <fullName evidence="3">Siderophore-interacting protein</fullName>
    </submittedName>
</protein>
<dbReference type="Pfam" id="PF04954">
    <property type="entry name" value="SIP"/>
    <property type="match status" value="1"/>
</dbReference>
<dbReference type="InterPro" id="IPR017938">
    <property type="entry name" value="Riboflavin_synthase-like_b-brl"/>
</dbReference>
<dbReference type="PROSITE" id="PS51384">
    <property type="entry name" value="FAD_FR"/>
    <property type="match status" value="1"/>
</dbReference>
<dbReference type="RefSeq" id="WP_165011252.1">
    <property type="nucleotide sequence ID" value="NZ_JAALDL010000001.1"/>
</dbReference>
<accession>A0A6M1RES7</accession>
<dbReference type="Pfam" id="PF08021">
    <property type="entry name" value="FAD_binding_9"/>
    <property type="match status" value="1"/>
</dbReference>
<evidence type="ECO:0000313" key="3">
    <source>
        <dbReference type="EMBL" id="NGN96088.1"/>
    </source>
</evidence>
<reference evidence="3 4" key="1">
    <citation type="submission" date="2020-02" db="EMBL/GenBank/DDBJ databases">
        <title>The draft genome of Grimontia sedimenta sp. nov., isolated from benthic sediments near coral reefs south of Kuwait.</title>
        <authorList>
            <person name="Mahmoud H.M."/>
            <person name="Jose L."/>
            <person name="Eapen S."/>
        </authorList>
    </citation>
    <scope>NUCLEOTIDE SEQUENCE [LARGE SCALE GENOMIC DNA]</scope>
    <source>
        <strain evidence="3 4">S25</strain>
    </source>
</reference>
<dbReference type="AlphaFoldDB" id="A0A6M1RES7"/>
<feature type="domain" description="FAD-binding FR-type" evidence="2">
    <location>
        <begin position="4"/>
        <end position="123"/>
    </location>
</feature>
<sequence length="257" mass="28710">MKKPSPIQLTVEASTAITPNMQRIVMHGEGLSRFPANCEGGYIKLMFAPDGSTDLSSLPVGERPVMRTYTIRELDFSTHTITVDFVRHKVDDCGCGHAARWAMNAEVGDTITIAGPGTIQQINKEADWFFMVADMTALPALSVKIASLPQHVKGHAVIEVLSQEDIQPIQAPEGMQIDWLVKGEKTLAEQVKEKEWLDGNAAIWCACEFDSMRSLRQYFRNERNVERDNIYISSYWKNGVTEEGHKVIKQKDAEAVA</sequence>
<comment type="similarity">
    <text evidence="1">Belongs to the SIP oxidoreductase family.</text>
</comment>
<dbReference type="Gene3D" id="3.40.50.80">
    <property type="entry name" value="Nucleotide-binding domain of ferredoxin-NADP reductase (FNR) module"/>
    <property type="match status" value="1"/>
</dbReference>
<evidence type="ECO:0000313" key="4">
    <source>
        <dbReference type="Proteomes" id="UP000473008"/>
    </source>
</evidence>
<dbReference type="SUPFAM" id="SSF63380">
    <property type="entry name" value="Riboflavin synthase domain-like"/>
    <property type="match status" value="1"/>
</dbReference>
<name>A0A6M1RES7_9GAMM</name>
<dbReference type="PANTHER" id="PTHR30157:SF0">
    <property type="entry name" value="NADPH-DEPENDENT FERRIC-CHELATE REDUCTASE"/>
    <property type="match status" value="1"/>
</dbReference>